<sequence length="62" mass="6974">MKNLTRSELKAIASQCSQYEPVSSQFTSSLSNASTSCETCSHYVDRKCTLDLIDQIYDNMTE</sequence>
<organism evidence="1 3">
    <name type="scientific">Alkalithermobacter thermoalcaliphilus JW-YL-7 = DSM 7308</name>
    <dbReference type="NCBI Taxonomy" id="1121328"/>
    <lineage>
        <taxon>Bacteria</taxon>
        <taxon>Bacillati</taxon>
        <taxon>Bacillota</taxon>
        <taxon>Clostridia</taxon>
        <taxon>Peptostreptococcales</taxon>
        <taxon>Tepidibacteraceae</taxon>
        <taxon>Alkalithermobacter</taxon>
    </lineage>
</organism>
<dbReference type="EMBL" id="LSFY01000001">
    <property type="protein sequence ID" value="KXZ39404.1"/>
    <property type="molecule type" value="Genomic_DNA"/>
</dbReference>
<dbReference type="STRING" id="1121328.JWYL7_0479"/>
<evidence type="ECO:0000313" key="1">
    <source>
        <dbReference type="EMBL" id="KXZ39404.1"/>
    </source>
</evidence>
<dbReference type="Proteomes" id="UP000092605">
    <property type="component" value="Unassembled WGS sequence"/>
</dbReference>
<gene>
    <name evidence="1" type="ORF">JWYL7_0479</name>
    <name evidence="2" type="ORF">SAMN05661008_00410</name>
</gene>
<accession>A0A150FP37</accession>
<keyword evidence="4" id="KW-1185">Reference proteome</keyword>
<reference evidence="2 4" key="2">
    <citation type="submission" date="2016-11" db="EMBL/GenBank/DDBJ databases">
        <authorList>
            <person name="Varghese N."/>
            <person name="Submissions S."/>
        </authorList>
    </citation>
    <scope>NUCLEOTIDE SEQUENCE [LARGE SCALE GENOMIC DNA]</scope>
    <source>
        <strain evidence="2 4">DSM 7308</strain>
    </source>
</reference>
<reference evidence="1 3" key="1">
    <citation type="submission" date="2016-02" db="EMBL/GenBank/DDBJ databases">
        <title>Draft genome sequence for Clostridium paradoxum JW-YL-7.</title>
        <authorList>
            <person name="Utturkar S.M."/>
            <person name="Lancaster A."/>
            <person name="Poole F.L."/>
            <person name="Adams M.W."/>
            <person name="Brown S.D."/>
        </authorList>
    </citation>
    <scope>NUCLEOTIDE SEQUENCE [LARGE SCALE GENOMIC DNA]</scope>
    <source>
        <strain evidence="1 3">JW-YL-7</strain>
    </source>
</reference>
<name>A0A150FP37_CLOPD</name>
<evidence type="ECO:0000313" key="2">
    <source>
        <dbReference type="EMBL" id="SHK52980.1"/>
    </source>
</evidence>
<dbReference type="OrthoDB" id="1725471at2"/>
<dbReference type="AlphaFoldDB" id="A0A150FP37"/>
<dbReference type="EMBL" id="FRBG01000002">
    <property type="protein sequence ID" value="SHK52980.1"/>
    <property type="molecule type" value="Genomic_DNA"/>
</dbReference>
<evidence type="ECO:0000313" key="3">
    <source>
        <dbReference type="Proteomes" id="UP000092605"/>
    </source>
</evidence>
<evidence type="ECO:0000313" key="4">
    <source>
        <dbReference type="Proteomes" id="UP000323392"/>
    </source>
</evidence>
<comment type="caution">
    <text evidence="1">The sequence shown here is derived from an EMBL/GenBank/DDBJ whole genome shotgun (WGS) entry which is preliminary data.</text>
</comment>
<dbReference type="RefSeq" id="WP_066068530.1">
    <property type="nucleotide sequence ID" value="NZ_FRBG01000002.1"/>
</dbReference>
<proteinExistence type="predicted"/>
<dbReference type="PATRIC" id="fig|1121328.3.peg.478"/>
<dbReference type="Proteomes" id="UP000323392">
    <property type="component" value="Unassembled WGS sequence"/>
</dbReference>
<protein>
    <submittedName>
        <fullName evidence="1">Uncharacterized protein</fullName>
    </submittedName>
</protein>